<dbReference type="AlphaFoldDB" id="C1FR99"/>
<dbReference type="Gene3D" id="2.60.40.1080">
    <property type="match status" value="1"/>
</dbReference>
<dbReference type="Pfam" id="PF02368">
    <property type="entry name" value="Big_2"/>
    <property type="match status" value="1"/>
</dbReference>
<dbReference type="KEGG" id="cby:CLM_2533"/>
<name>C1FR99_CLOBJ</name>
<gene>
    <name evidence="2" type="ordered locus">CLM_2533</name>
</gene>
<organism evidence="2 3">
    <name type="scientific">Clostridium botulinum (strain Kyoto / Type A2)</name>
    <dbReference type="NCBI Taxonomy" id="536232"/>
    <lineage>
        <taxon>Bacteria</taxon>
        <taxon>Bacillati</taxon>
        <taxon>Bacillota</taxon>
        <taxon>Clostridia</taxon>
        <taxon>Eubacteriales</taxon>
        <taxon>Clostridiaceae</taxon>
        <taxon>Clostridium</taxon>
    </lineage>
</organism>
<feature type="domain" description="BIG2" evidence="1">
    <location>
        <begin position="246"/>
        <end position="323"/>
    </location>
</feature>
<dbReference type="InterPro" id="IPR008964">
    <property type="entry name" value="Invasin/intimin_cell_adhesion"/>
</dbReference>
<dbReference type="InterPro" id="IPR003343">
    <property type="entry name" value="Big_2"/>
</dbReference>
<protein>
    <submittedName>
        <fullName evidence="2">Ig group 2 domain protein</fullName>
    </submittedName>
</protein>
<dbReference type="EMBL" id="CP001581">
    <property type="protein sequence ID" value="ACO84634.1"/>
    <property type="molecule type" value="Genomic_DNA"/>
</dbReference>
<reference evidence="2 3" key="1">
    <citation type="submission" date="2008-10" db="EMBL/GenBank/DDBJ databases">
        <title>Genome sequence of Clostridium botulinum A2 Kyoto.</title>
        <authorList>
            <person name="Shrivastava S."/>
            <person name="Brinkac L.M."/>
            <person name="Brown J.L."/>
            <person name="Bruce D."/>
            <person name="Detter C.C."/>
            <person name="Johnson E.A."/>
            <person name="Munk C.A."/>
            <person name="Smith L.A."/>
            <person name="Smith T.J."/>
            <person name="Sutton G."/>
            <person name="Brettin T.S."/>
        </authorList>
    </citation>
    <scope>NUCLEOTIDE SEQUENCE [LARGE SCALE GENOMIC DNA]</scope>
    <source>
        <strain evidence="3">Kyoto / Type A2</strain>
    </source>
</reference>
<evidence type="ECO:0000313" key="3">
    <source>
        <dbReference type="Proteomes" id="UP000001374"/>
    </source>
</evidence>
<evidence type="ECO:0000259" key="1">
    <source>
        <dbReference type="SMART" id="SM00635"/>
    </source>
</evidence>
<evidence type="ECO:0000313" key="2">
    <source>
        <dbReference type="EMBL" id="ACO84634.1"/>
    </source>
</evidence>
<dbReference type="SUPFAM" id="SSF49373">
    <property type="entry name" value="Invasin/intimin cell-adhesion fragments"/>
    <property type="match status" value="1"/>
</dbReference>
<dbReference type="Proteomes" id="UP000001374">
    <property type="component" value="Chromosome"/>
</dbReference>
<dbReference type="RefSeq" id="WP_012704331.1">
    <property type="nucleotide sequence ID" value="NC_012563.1"/>
</dbReference>
<dbReference type="Gene3D" id="2.60.120.200">
    <property type="match status" value="1"/>
</dbReference>
<dbReference type="HOGENOM" id="CLU_605060_0_0_9"/>
<dbReference type="InterPro" id="IPR013320">
    <property type="entry name" value="ConA-like_dom_sf"/>
</dbReference>
<accession>C1FR99</accession>
<dbReference type="Pfam" id="PF13385">
    <property type="entry name" value="Laminin_G_3"/>
    <property type="match status" value="1"/>
</dbReference>
<dbReference type="SUPFAM" id="SSF49899">
    <property type="entry name" value="Concanavalin A-like lectins/glucanases"/>
    <property type="match status" value="1"/>
</dbReference>
<dbReference type="eggNOG" id="COG5492">
    <property type="taxonomic scope" value="Bacteria"/>
</dbReference>
<proteinExistence type="predicted"/>
<dbReference type="SMART" id="SM00635">
    <property type="entry name" value="BID_2"/>
    <property type="match status" value="1"/>
</dbReference>
<sequence>MRKKFSLFVVFIFTLVVGIVGISNAKVKAAGDNTNAVVNEKKEFIPIHKYTFDNDDGNNVIDTGNSKILLNGNAKGSLLLDEGGNKFRRFDGKSKISFNSKIIDGKSKFTLKIRIRLNEDNCSSDHGFYVIDNSNTYDRGISIFLGDNNIGFRVNDFRSSAGINIKDNKWHDVMLTWDGTTNNNGVKFYLDNLKKPVKSGKVSTINGAIENLAFGDIGSWDSDRYKFKGDLDDIEIYDEVVDYSSKAESISLDKTSMDLIEGSSDNLNAKVLPEDATNKKVVWSSSDEKIAKVDENGKVTAIKEGQVTITAKVEGTDLTATCKVNVTKKVEENKNNAILSISLVNGATKEYDVSMQEVEKFINWFEERSNGKGPSLYSFDKKINPYKTVKEYIVHDKIASFEVREYEGTNK</sequence>